<dbReference type="CDD" id="cd01734">
    <property type="entry name" value="YlxS_C"/>
    <property type="match status" value="1"/>
</dbReference>
<organism evidence="7 8">
    <name type="scientific">Pelomonas nitida</name>
    <dbReference type="NCBI Taxonomy" id="3299027"/>
    <lineage>
        <taxon>Bacteria</taxon>
        <taxon>Pseudomonadati</taxon>
        <taxon>Pseudomonadota</taxon>
        <taxon>Betaproteobacteria</taxon>
        <taxon>Burkholderiales</taxon>
        <taxon>Sphaerotilaceae</taxon>
        <taxon>Roseateles</taxon>
    </lineage>
</organism>
<dbReference type="Pfam" id="PF17384">
    <property type="entry name" value="DUF150_C"/>
    <property type="match status" value="1"/>
</dbReference>
<dbReference type="PANTHER" id="PTHR33867">
    <property type="entry name" value="RIBOSOME MATURATION FACTOR RIMP"/>
    <property type="match status" value="1"/>
</dbReference>
<gene>
    <name evidence="3 7" type="primary">rimP</name>
    <name evidence="7" type="ORF">ACG00X_04450</name>
</gene>
<dbReference type="HAMAP" id="MF_01077">
    <property type="entry name" value="RimP"/>
    <property type="match status" value="1"/>
</dbReference>
<dbReference type="InterPro" id="IPR036847">
    <property type="entry name" value="RimP_C_sf"/>
</dbReference>
<dbReference type="SUPFAM" id="SSF74942">
    <property type="entry name" value="YhbC-like, C-terminal domain"/>
    <property type="match status" value="1"/>
</dbReference>
<sequence>MLALVNELGGFIQPIFFAFSLFAPLIYRMSWQAAVETTVTGLGYEFVDCDRSASGGTLRVTIDKLPAEAEAGELITVNDCEKVTRQLQYVLEVEGLEYGRLEVSSPGLDRPLKNAAHYARFVGQEVDITLKLPFQGRKKYRGVLGAQPDVVNDQAWRLVFDDGEAEQALDFTLDEVREARLVPAFSFKGRGGEPAPDRKPGQRGVIKPKKVPKKAAAKKQAGEPSEAAPGQDKVDGGLKQ</sequence>
<accession>A0ABW7G2A7</accession>
<evidence type="ECO:0000256" key="1">
    <source>
        <dbReference type="ARBA" id="ARBA00022490"/>
    </source>
</evidence>
<dbReference type="PANTHER" id="PTHR33867:SF1">
    <property type="entry name" value="RIBOSOME MATURATION FACTOR RIMP"/>
    <property type="match status" value="1"/>
</dbReference>
<dbReference type="RefSeq" id="WP_394486773.1">
    <property type="nucleotide sequence ID" value="NZ_JBIGIA010000002.1"/>
</dbReference>
<protein>
    <recommendedName>
        <fullName evidence="3">Ribosome maturation factor RimP</fullName>
    </recommendedName>
</protein>
<evidence type="ECO:0000259" key="6">
    <source>
        <dbReference type="Pfam" id="PF17384"/>
    </source>
</evidence>
<dbReference type="Pfam" id="PF02576">
    <property type="entry name" value="RimP_N"/>
    <property type="match status" value="1"/>
</dbReference>
<feature type="compositionally biased region" description="Basic residues" evidence="4">
    <location>
        <begin position="206"/>
        <end position="217"/>
    </location>
</feature>
<comment type="subcellular location">
    <subcellularLocation>
        <location evidence="3">Cytoplasm</location>
    </subcellularLocation>
</comment>
<keyword evidence="2 3" id="KW-0690">Ribosome biogenesis</keyword>
<dbReference type="InterPro" id="IPR028998">
    <property type="entry name" value="RimP_C"/>
</dbReference>
<dbReference type="Gene3D" id="2.30.30.180">
    <property type="entry name" value="Ribosome maturation factor RimP, C-terminal domain"/>
    <property type="match status" value="1"/>
</dbReference>
<feature type="region of interest" description="Disordered" evidence="4">
    <location>
        <begin position="186"/>
        <end position="240"/>
    </location>
</feature>
<evidence type="ECO:0000313" key="8">
    <source>
        <dbReference type="Proteomes" id="UP001606305"/>
    </source>
</evidence>
<dbReference type="EMBL" id="JBIGIA010000002">
    <property type="protein sequence ID" value="MFG6456076.1"/>
    <property type="molecule type" value="Genomic_DNA"/>
</dbReference>
<keyword evidence="1 3" id="KW-0963">Cytoplasm</keyword>
<evidence type="ECO:0000256" key="2">
    <source>
        <dbReference type="ARBA" id="ARBA00022517"/>
    </source>
</evidence>
<dbReference type="InterPro" id="IPR003728">
    <property type="entry name" value="Ribosome_maturation_RimP"/>
</dbReference>
<evidence type="ECO:0000256" key="3">
    <source>
        <dbReference type="HAMAP-Rule" id="MF_01077"/>
    </source>
</evidence>
<dbReference type="Proteomes" id="UP001606305">
    <property type="component" value="Unassembled WGS sequence"/>
</dbReference>
<comment type="function">
    <text evidence="3">Required for maturation of 30S ribosomal subunits.</text>
</comment>
<dbReference type="SUPFAM" id="SSF75420">
    <property type="entry name" value="YhbC-like, N-terminal domain"/>
    <property type="match status" value="1"/>
</dbReference>
<reference evidence="7 8" key="1">
    <citation type="submission" date="2024-09" db="EMBL/GenBank/DDBJ databases">
        <title>Novel species of the genus Pelomonas and Roseateles isolated from streams.</title>
        <authorList>
            <person name="Lu H."/>
        </authorList>
    </citation>
    <scope>NUCLEOTIDE SEQUENCE [LARGE SCALE GENOMIC DNA]</scope>
    <source>
        <strain evidence="7 8">BYS96W</strain>
    </source>
</reference>
<feature type="domain" description="Ribosome maturation factor RimP C-terminal" evidence="6">
    <location>
        <begin position="112"/>
        <end position="185"/>
    </location>
</feature>
<feature type="domain" description="Ribosome maturation factor RimP N-terminal" evidence="5">
    <location>
        <begin position="35"/>
        <end position="109"/>
    </location>
</feature>
<comment type="similarity">
    <text evidence="3">Belongs to the RimP family.</text>
</comment>
<dbReference type="InterPro" id="IPR035956">
    <property type="entry name" value="RimP_N_sf"/>
</dbReference>
<dbReference type="Gene3D" id="3.30.300.70">
    <property type="entry name" value="RimP-like superfamily, N-terminal"/>
    <property type="match status" value="1"/>
</dbReference>
<comment type="caution">
    <text evidence="7">The sequence shown here is derived from an EMBL/GenBank/DDBJ whole genome shotgun (WGS) entry which is preliminary data.</text>
</comment>
<name>A0ABW7G2A7_9BURK</name>
<evidence type="ECO:0000313" key="7">
    <source>
        <dbReference type="EMBL" id="MFG6456076.1"/>
    </source>
</evidence>
<keyword evidence="8" id="KW-1185">Reference proteome</keyword>
<evidence type="ECO:0000259" key="5">
    <source>
        <dbReference type="Pfam" id="PF02576"/>
    </source>
</evidence>
<dbReference type="InterPro" id="IPR028989">
    <property type="entry name" value="RimP_N"/>
</dbReference>
<proteinExistence type="inferred from homology"/>
<evidence type="ECO:0000256" key="4">
    <source>
        <dbReference type="SAM" id="MobiDB-lite"/>
    </source>
</evidence>
<dbReference type="NCBIfam" id="NF000929">
    <property type="entry name" value="PRK00092.2-1"/>
    <property type="match status" value="1"/>
</dbReference>